<dbReference type="Pfam" id="PF00234">
    <property type="entry name" value="Tryp_alpha_amyl"/>
    <property type="match status" value="1"/>
</dbReference>
<dbReference type="AlphaFoldDB" id="A0A2K3NXW4"/>
<dbReference type="SMART" id="SM00499">
    <property type="entry name" value="AAI"/>
    <property type="match status" value="1"/>
</dbReference>
<dbReference type="EMBL" id="ASHM01002159">
    <property type="protein sequence ID" value="PNY07874.1"/>
    <property type="molecule type" value="Genomic_DNA"/>
</dbReference>
<evidence type="ECO:0000256" key="2">
    <source>
        <dbReference type="ARBA" id="ARBA00023121"/>
    </source>
</evidence>
<protein>
    <submittedName>
        <fullName evidence="4">Non-specific lipid-transfer protein</fullName>
    </submittedName>
</protein>
<sequence>MKKHSGYGMSQFFYAAAVVAIVILGDHMAKALTCSPVEFSPCLGSITTSSPPTSTCCQKVREQRPCLCGYMKNPSLKQYVNSPGARRVSSACGVPFPTNCN</sequence>
<keyword evidence="1" id="KW-0813">Transport</keyword>
<dbReference type="PANTHER" id="PTHR33214">
    <property type="entry name" value="BIFUNCTIONAL INHIBITOR/LIPID-TRANSFER PROTEIN/SEED STORAGE 2S ALBUMIN SUPERFAMILY PROTEIN"/>
    <property type="match status" value="1"/>
</dbReference>
<comment type="caution">
    <text evidence="4">The sequence shown here is derived from an EMBL/GenBank/DDBJ whole genome shotgun (WGS) entry which is preliminary data.</text>
</comment>
<dbReference type="GO" id="GO:0008289">
    <property type="term" value="F:lipid binding"/>
    <property type="evidence" value="ECO:0007669"/>
    <property type="project" value="UniProtKB-KW"/>
</dbReference>
<dbReference type="Gramene" id="Tp57577_TGAC_v2_mRNA26111">
    <property type="protein sequence ID" value="Tp57577_TGAC_v2_mRNA26111"/>
    <property type="gene ID" value="Tp57577_TGAC_v2_gene25251"/>
</dbReference>
<feature type="domain" description="Bifunctional inhibitor/plant lipid transfer protein/seed storage helical" evidence="3">
    <location>
        <begin position="34"/>
        <end position="100"/>
    </location>
</feature>
<evidence type="ECO:0000313" key="4">
    <source>
        <dbReference type="EMBL" id="PNY07874.1"/>
    </source>
</evidence>
<organism evidence="4 5">
    <name type="scientific">Trifolium pratense</name>
    <name type="common">Red clover</name>
    <dbReference type="NCBI Taxonomy" id="57577"/>
    <lineage>
        <taxon>Eukaryota</taxon>
        <taxon>Viridiplantae</taxon>
        <taxon>Streptophyta</taxon>
        <taxon>Embryophyta</taxon>
        <taxon>Tracheophyta</taxon>
        <taxon>Spermatophyta</taxon>
        <taxon>Magnoliopsida</taxon>
        <taxon>eudicotyledons</taxon>
        <taxon>Gunneridae</taxon>
        <taxon>Pentapetalae</taxon>
        <taxon>rosids</taxon>
        <taxon>fabids</taxon>
        <taxon>Fabales</taxon>
        <taxon>Fabaceae</taxon>
        <taxon>Papilionoideae</taxon>
        <taxon>50 kb inversion clade</taxon>
        <taxon>NPAAA clade</taxon>
        <taxon>Hologalegina</taxon>
        <taxon>IRL clade</taxon>
        <taxon>Trifolieae</taxon>
        <taxon>Trifolium</taxon>
    </lineage>
</organism>
<dbReference type="InterPro" id="IPR033872">
    <property type="entry name" value="nsLTP2"/>
</dbReference>
<accession>A0A2K3NXW4</accession>
<proteinExistence type="predicted"/>
<evidence type="ECO:0000313" key="5">
    <source>
        <dbReference type="Proteomes" id="UP000236291"/>
    </source>
</evidence>
<dbReference type="Proteomes" id="UP000236291">
    <property type="component" value="Unassembled WGS sequence"/>
</dbReference>
<dbReference type="CDD" id="cd01959">
    <property type="entry name" value="nsLTP2"/>
    <property type="match status" value="1"/>
</dbReference>
<dbReference type="Gene3D" id="1.10.110.10">
    <property type="entry name" value="Plant lipid-transfer and hydrophobic proteins"/>
    <property type="match status" value="1"/>
</dbReference>
<dbReference type="STRING" id="57577.A0A2K3NXW4"/>
<dbReference type="InterPro" id="IPR036312">
    <property type="entry name" value="Bifun_inhib/LTP/seed_sf"/>
</dbReference>
<dbReference type="PANTHER" id="PTHR33214:SF44">
    <property type="entry name" value="NON-SPECIFIC LIPID TRANSFER PROTEIN GPI-ANCHORED 33"/>
    <property type="match status" value="1"/>
</dbReference>
<dbReference type="OrthoDB" id="665742at2759"/>
<reference evidence="4 5" key="1">
    <citation type="journal article" date="2014" name="Am. J. Bot.">
        <title>Genome assembly and annotation for red clover (Trifolium pratense; Fabaceae).</title>
        <authorList>
            <person name="Istvanek J."/>
            <person name="Jaros M."/>
            <person name="Krenek A."/>
            <person name="Repkova J."/>
        </authorList>
    </citation>
    <scope>NUCLEOTIDE SEQUENCE [LARGE SCALE GENOMIC DNA]</scope>
    <source>
        <strain evidence="5">cv. Tatra</strain>
        <tissue evidence="4">Young leaves</tissue>
    </source>
</reference>
<evidence type="ECO:0000256" key="1">
    <source>
        <dbReference type="ARBA" id="ARBA00022448"/>
    </source>
</evidence>
<dbReference type="SUPFAM" id="SSF47699">
    <property type="entry name" value="Bifunctional inhibitor/lipid-transfer protein/seed storage 2S albumin"/>
    <property type="match status" value="1"/>
</dbReference>
<dbReference type="GO" id="GO:0006869">
    <property type="term" value="P:lipid transport"/>
    <property type="evidence" value="ECO:0007669"/>
    <property type="project" value="InterPro"/>
</dbReference>
<evidence type="ECO:0000259" key="3">
    <source>
        <dbReference type="SMART" id="SM00499"/>
    </source>
</evidence>
<name>A0A2K3NXW4_TRIPR</name>
<reference evidence="4 5" key="2">
    <citation type="journal article" date="2017" name="Front. Plant Sci.">
        <title>Gene Classification and Mining of Molecular Markers Useful in Red Clover (Trifolium pratense) Breeding.</title>
        <authorList>
            <person name="Istvanek J."/>
            <person name="Dluhosova J."/>
            <person name="Dluhos P."/>
            <person name="Patkova L."/>
            <person name="Nedelnik J."/>
            <person name="Repkova J."/>
        </authorList>
    </citation>
    <scope>NUCLEOTIDE SEQUENCE [LARGE SCALE GENOMIC DNA]</scope>
    <source>
        <strain evidence="5">cv. Tatra</strain>
        <tissue evidence="4">Young leaves</tissue>
    </source>
</reference>
<dbReference type="InterPro" id="IPR016140">
    <property type="entry name" value="Bifunc_inhib/LTP/seed_store"/>
</dbReference>
<gene>
    <name evidence="4" type="ORF">L195_g004380</name>
</gene>
<keyword evidence="2" id="KW-0446">Lipid-binding</keyword>